<dbReference type="SUPFAM" id="SSF47757">
    <property type="entry name" value="Chemotaxis receptor methyltransferase CheR, N-terminal domain"/>
    <property type="match status" value="1"/>
</dbReference>
<comment type="caution">
    <text evidence="9">The sequence shown here is derived from an EMBL/GenBank/DDBJ whole genome shotgun (WGS) entry which is preliminary data.</text>
</comment>
<dbReference type="Pfam" id="PF07719">
    <property type="entry name" value="TPR_2"/>
    <property type="match status" value="1"/>
</dbReference>
<feature type="domain" description="CheR-type methyltransferase" evidence="8">
    <location>
        <begin position="26"/>
        <end position="265"/>
    </location>
</feature>
<keyword evidence="3" id="KW-0949">S-adenosyl-L-methionine</keyword>
<dbReference type="PRINTS" id="PR00996">
    <property type="entry name" value="CHERMTFRASE"/>
</dbReference>
<keyword evidence="2" id="KW-0808">Transferase</keyword>
<organism evidence="9 10">
    <name type="scientific">Montanilutibacter psychrotolerans</name>
    <dbReference type="NCBI Taxonomy" id="1327343"/>
    <lineage>
        <taxon>Bacteria</taxon>
        <taxon>Pseudomonadati</taxon>
        <taxon>Pseudomonadota</taxon>
        <taxon>Gammaproteobacteria</taxon>
        <taxon>Lysobacterales</taxon>
        <taxon>Lysobacteraceae</taxon>
        <taxon>Montanilutibacter</taxon>
    </lineage>
</organism>
<name>A0A3M8SY49_9GAMM</name>
<dbReference type="InterPro" id="IPR019734">
    <property type="entry name" value="TPR_rpt"/>
</dbReference>
<sequence>MGAGRTPASRCAARPAVHAGGRRLMQWDDFKLWLKQAMGLDASTVGPSVVERAVKTRMAACKRHDLAGYWHFVQESPEERQELIEAVIVPETSFFRDVEVFAALARVFDARWLAANPGRSLRLLSLPCSSGEEPYTMAIALLDAEFPANLLRIDAVDISEHSLAKARRGRYGRNSFRGGDVRFRDRHFAHVAGGWQLSDTVRGHVRFIHGNAMDSTFLPGQAIYDAIFCRNLLIYFDLETQVQVVEVLARLVRQDGLLFVGPAETGLMLNLGFVSAQMPMAFAFRKPDTRTDTPASQVPAARTATTPRTPARVDAAAAAVPRPKPATAPAPSKAATSAPPSPPAGDAALDAAQRLADGGQFAEAATACEALLKTRGPSTTVLHLLGLVHGANGQPARAEDCFRKALYLEPDHEESLMHLALLLETRGDIAGGRVLRLRAKRHSKATS</sequence>
<feature type="compositionally biased region" description="Low complexity" evidence="7">
    <location>
        <begin position="329"/>
        <end position="347"/>
    </location>
</feature>
<keyword evidence="10" id="KW-1185">Reference proteome</keyword>
<dbReference type="InterPro" id="IPR050903">
    <property type="entry name" value="Bact_Chemotaxis_MeTrfase"/>
</dbReference>
<dbReference type="PANTHER" id="PTHR24422:SF19">
    <property type="entry name" value="CHEMOTAXIS PROTEIN METHYLTRANSFERASE"/>
    <property type="match status" value="1"/>
</dbReference>
<evidence type="ECO:0000256" key="5">
    <source>
        <dbReference type="ARBA" id="ARBA00022803"/>
    </source>
</evidence>
<reference evidence="9 10" key="1">
    <citation type="submission" date="2018-11" db="EMBL/GenBank/DDBJ databases">
        <title>Lysobacter cryohumiis sp. nov., isolated from soil in the Tianshan Mountains, Xinjiang, China.</title>
        <authorList>
            <person name="Luo Y."/>
            <person name="Sheng H."/>
        </authorList>
    </citation>
    <scope>NUCLEOTIDE SEQUENCE [LARGE SCALE GENOMIC DNA]</scope>
    <source>
        <strain evidence="9 10">ZS60</strain>
    </source>
</reference>
<protein>
    <recommendedName>
        <fullName evidence="8">CheR-type methyltransferase domain-containing protein</fullName>
    </recommendedName>
</protein>
<accession>A0A3M8SY49</accession>
<dbReference type="PROSITE" id="PS50005">
    <property type="entry name" value="TPR"/>
    <property type="match status" value="1"/>
</dbReference>
<proteinExistence type="predicted"/>
<gene>
    <name evidence="9" type="ORF">EER27_10510</name>
</gene>
<dbReference type="InterPro" id="IPR011990">
    <property type="entry name" value="TPR-like_helical_dom_sf"/>
</dbReference>
<evidence type="ECO:0000256" key="2">
    <source>
        <dbReference type="ARBA" id="ARBA00022679"/>
    </source>
</evidence>
<dbReference type="CDD" id="cd02440">
    <property type="entry name" value="AdoMet_MTases"/>
    <property type="match status" value="1"/>
</dbReference>
<keyword evidence="5 6" id="KW-0802">TPR repeat</keyword>
<feature type="region of interest" description="Disordered" evidence="7">
    <location>
        <begin position="287"/>
        <end position="347"/>
    </location>
</feature>
<dbReference type="InterPro" id="IPR029063">
    <property type="entry name" value="SAM-dependent_MTases_sf"/>
</dbReference>
<evidence type="ECO:0000256" key="1">
    <source>
        <dbReference type="ARBA" id="ARBA00022603"/>
    </source>
</evidence>
<evidence type="ECO:0000256" key="7">
    <source>
        <dbReference type="SAM" id="MobiDB-lite"/>
    </source>
</evidence>
<feature type="repeat" description="TPR" evidence="6">
    <location>
        <begin position="379"/>
        <end position="412"/>
    </location>
</feature>
<evidence type="ECO:0000313" key="10">
    <source>
        <dbReference type="Proteomes" id="UP000267049"/>
    </source>
</evidence>
<keyword evidence="1" id="KW-0489">Methyltransferase</keyword>
<dbReference type="Gene3D" id="3.40.50.150">
    <property type="entry name" value="Vaccinia Virus protein VP39"/>
    <property type="match status" value="1"/>
</dbReference>
<evidence type="ECO:0000256" key="4">
    <source>
        <dbReference type="ARBA" id="ARBA00022737"/>
    </source>
</evidence>
<evidence type="ECO:0000256" key="3">
    <source>
        <dbReference type="ARBA" id="ARBA00022691"/>
    </source>
</evidence>
<dbReference type="InterPro" id="IPR022642">
    <property type="entry name" value="CheR_C"/>
</dbReference>
<dbReference type="SUPFAM" id="SSF53335">
    <property type="entry name" value="S-adenosyl-L-methionine-dependent methyltransferases"/>
    <property type="match status" value="1"/>
</dbReference>
<dbReference type="InterPro" id="IPR000780">
    <property type="entry name" value="CheR_MeTrfase"/>
</dbReference>
<dbReference type="GO" id="GO:0008757">
    <property type="term" value="F:S-adenosylmethionine-dependent methyltransferase activity"/>
    <property type="evidence" value="ECO:0007669"/>
    <property type="project" value="InterPro"/>
</dbReference>
<dbReference type="Gene3D" id="1.25.40.10">
    <property type="entry name" value="Tetratricopeptide repeat domain"/>
    <property type="match status" value="1"/>
</dbReference>
<dbReference type="InterPro" id="IPR013105">
    <property type="entry name" value="TPR_2"/>
</dbReference>
<dbReference type="SMART" id="SM00028">
    <property type="entry name" value="TPR"/>
    <property type="match status" value="1"/>
</dbReference>
<dbReference type="Pfam" id="PF01739">
    <property type="entry name" value="CheR"/>
    <property type="match status" value="1"/>
</dbReference>
<dbReference type="SUPFAM" id="SSF48452">
    <property type="entry name" value="TPR-like"/>
    <property type="match status" value="1"/>
</dbReference>
<evidence type="ECO:0000259" key="8">
    <source>
        <dbReference type="PROSITE" id="PS50123"/>
    </source>
</evidence>
<dbReference type="GO" id="GO:0032259">
    <property type="term" value="P:methylation"/>
    <property type="evidence" value="ECO:0007669"/>
    <property type="project" value="UniProtKB-KW"/>
</dbReference>
<dbReference type="AlphaFoldDB" id="A0A3M8SY49"/>
<dbReference type="SMART" id="SM00138">
    <property type="entry name" value="MeTrc"/>
    <property type="match status" value="1"/>
</dbReference>
<dbReference type="PANTHER" id="PTHR24422">
    <property type="entry name" value="CHEMOTAXIS PROTEIN METHYLTRANSFERASE"/>
    <property type="match status" value="1"/>
</dbReference>
<dbReference type="OrthoDB" id="9816309at2"/>
<dbReference type="Proteomes" id="UP000267049">
    <property type="component" value="Unassembled WGS sequence"/>
</dbReference>
<evidence type="ECO:0000256" key="6">
    <source>
        <dbReference type="PROSITE-ProRule" id="PRU00339"/>
    </source>
</evidence>
<feature type="compositionally biased region" description="Low complexity" evidence="7">
    <location>
        <begin position="298"/>
        <end position="321"/>
    </location>
</feature>
<evidence type="ECO:0000313" key="9">
    <source>
        <dbReference type="EMBL" id="RNF83790.1"/>
    </source>
</evidence>
<dbReference type="PROSITE" id="PS50123">
    <property type="entry name" value="CHER"/>
    <property type="match status" value="1"/>
</dbReference>
<keyword evidence="4" id="KW-0677">Repeat</keyword>
<dbReference type="EMBL" id="RIBS01000004">
    <property type="protein sequence ID" value="RNF83790.1"/>
    <property type="molecule type" value="Genomic_DNA"/>
</dbReference>